<evidence type="ECO:0000313" key="2">
    <source>
        <dbReference type="EMBL" id="MDI7921436.1"/>
    </source>
</evidence>
<dbReference type="GO" id="GO:0006275">
    <property type="term" value="P:regulation of DNA replication"/>
    <property type="evidence" value="ECO:0007669"/>
    <property type="project" value="InterPro"/>
</dbReference>
<dbReference type="AlphaFoldDB" id="A0AAE3QAR6"/>
<dbReference type="SMART" id="SM00760">
    <property type="entry name" value="Bac_DnaA_C"/>
    <property type="match status" value="1"/>
</dbReference>
<feature type="domain" description="Chromosomal replication initiator DnaA C-terminal" evidence="1">
    <location>
        <begin position="45"/>
        <end position="114"/>
    </location>
</feature>
<name>A0AAE3QAR6_9HYPH</name>
<evidence type="ECO:0000313" key="3">
    <source>
        <dbReference type="Proteomes" id="UP001161580"/>
    </source>
</evidence>
<dbReference type="CDD" id="cd06571">
    <property type="entry name" value="Bac_DnaA_C"/>
    <property type="match status" value="1"/>
</dbReference>
<dbReference type="Proteomes" id="UP001161580">
    <property type="component" value="Unassembled WGS sequence"/>
</dbReference>
<gene>
    <name evidence="2" type="ORF">MRS75_04975</name>
</gene>
<accession>A0AAE3QAR6</accession>
<keyword evidence="3" id="KW-1185">Reference proteome</keyword>
<sequence length="147" mass="16306">MPFENKPDSSAPCLGISTGPLTADELGDAPAKVLNPPASLPLRSTCRIVRQMISEMTELAGDRIQVRRDRRRTACHVRQIAMYVCHVALEMPMHDIGEAFGRDRTTVAHACEVVEDRRDDPAFDEFVSAVERISTSVFAPARSFRHG</sequence>
<dbReference type="GO" id="GO:0005524">
    <property type="term" value="F:ATP binding"/>
    <property type="evidence" value="ECO:0007669"/>
    <property type="project" value="InterPro"/>
</dbReference>
<evidence type="ECO:0000259" key="1">
    <source>
        <dbReference type="SMART" id="SM00760"/>
    </source>
</evidence>
<dbReference type="GO" id="GO:0043565">
    <property type="term" value="F:sequence-specific DNA binding"/>
    <property type="evidence" value="ECO:0007669"/>
    <property type="project" value="InterPro"/>
</dbReference>
<dbReference type="GO" id="GO:0006270">
    <property type="term" value="P:DNA replication initiation"/>
    <property type="evidence" value="ECO:0007669"/>
    <property type="project" value="InterPro"/>
</dbReference>
<proteinExistence type="predicted"/>
<dbReference type="Gene3D" id="1.10.1750.10">
    <property type="match status" value="1"/>
</dbReference>
<dbReference type="RefSeq" id="WP_311785609.1">
    <property type="nucleotide sequence ID" value="NZ_JALDYY010000002.1"/>
</dbReference>
<dbReference type="SUPFAM" id="SSF48295">
    <property type="entry name" value="TrpR-like"/>
    <property type="match status" value="1"/>
</dbReference>
<protein>
    <submittedName>
        <fullName evidence="2">Transposase</fullName>
    </submittedName>
</protein>
<dbReference type="InterPro" id="IPR010921">
    <property type="entry name" value="Trp_repressor/repl_initiator"/>
</dbReference>
<reference evidence="2" key="1">
    <citation type="submission" date="2022-03" db="EMBL/GenBank/DDBJ databases">
        <title>Fererhizobium litorale gen. nov., sp. nov., isolated from sandy sediments of the Sea of Japan seashore.</title>
        <authorList>
            <person name="Romanenko L."/>
            <person name="Kurilenko V."/>
            <person name="Otstavnykh N."/>
            <person name="Svetashev V."/>
            <person name="Tekutyeva L."/>
            <person name="Isaeva M."/>
            <person name="Mikhailov V."/>
        </authorList>
    </citation>
    <scope>NUCLEOTIDE SEQUENCE</scope>
    <source>
        <strain evidence="2">KMM 9576</strain>
    </source>
</reference>
<dbReference type="EMBL" id="JALDYZ010000002">
    <property type="protein sequence ID" value="MDI7921436.1"/>
    <property type="molecule type" value="Genomic_DNA"/>
</dbReference>
<organism evidence="2 3">
    <name type="scientific">Ferirhizobium litorale</name>
    <dbReference type="NCBI Taxonomy" id="2927786"/>
    <lineage>
        <taxon>Bacteria</taxon>
        <taxon>Pseudomonadati</taxon>
        <taxon>Pseudomonadota</taxon>
        <taxon>Alphaproteobacteria</taxon>
        <taxon>Hyphomicrobiales</taxon>
        <taxon>Rhizobiaceae</taxon>
        <taxon>Ferirhizobium</taxon>
    </lineage>
</organism>
<dbReference type="Pfam" id="PF08299">
    <property type="entry name" value="Bac_DnaA_C"/>
    <property type="match status" value="1"/>
</dbReference>
<comment type="caution">
    <text evidence="2">The sequence shown here is derived from an EMBL/GenBank/DDBJ whole genome shotgun (WGS) entry which is preliminary data.</text>
</comment>
<dbReference type="InterPro" id="IPR013159">
    <property type="entry name" value="DnaA_C"/>
</dbReference>